<keyword evidence="3 9" id="KW-0813">Transport</keyword>
<dbReference type="GO" id="GO:0140359">
    <property type="term" value="F:ABC-type transporter activity"/>
    <property type="evidence" value="ECO:0007669"/>
    <property type="project" value="InterPro"/>
</dbReference>
<comment type="caution">
    <text evidence="11">The sequence shown here is derived from an EMBL/GenBank/DDBJ whole genome shotgun (WGS) entry which is preliminary data.</text>
</comment>
<dbReference type="PANTHER" id="PTHR30413">
    <property type="entry name" value="INNER MEMBRANE TRANSPORT PERMEASE"/>
    <property type="match status" value="1"/>
</dbReference>
<dbReference type="Proteomes" id="UP001161276">
    <property type="component" value="Unassembled WGS sequence"/>
</dbReference>
<dbReference type="PRINTS" id="PR00164">
    <property type="entry name" value="ABC2TRNSPORT"/>
</dbReference>
<keyword evidence="8 9" id="KW-0472">Membrane</keyword>
<feature type="transmembrane region" description="Helical" evidence="9">
    <location>
        <begin position="53"/>
        <end position="73"/>
    </location>
</feature>
<keyword evidence="7 9" id="KW-1133">Transmembrane helix</keyword>
<evidence type="ECO:0000256" key="7">
    <source>
        <dbReference type="ARBA" id="ARBA00022989"/>
    </source>
</evidence>
<dbReference type="GO" id="GO:0043190">
    <property type="term" value="C:ATP-binding cassette (ABC) transporter complex"/>
    <property type="evidence" value="ECO:0007669"/>
    <property type="project" value="InterPro"/>
</dbReference>
<evidence type="ECO:0000256" key="2">
    <source>
        <dbReference type="ARBA" id="ARBA00007783"/>
    </source>
</evidence>
<proteinExistence type="inferred from homology"/>
<reference evidence="11" key="1">
    <citation type="submission" date="2022-09" db="EMBL/GenBank/DDBJ databases">
        <title>Intensive care unit water sources are persistently colonized with multi-drug resistant bacteria and are the site of extensive horizontal gene transfer of antibiotic resistance genes.</title>
        <authorList>
            <person name="Diorio-Toth L."/>
        </authorList>
    </citation>
    <scope>NUCLEOTIDE SEQUENCE</scope>
    <source>
        <strain evidence="11">GD03676</strain>
    </source>
</reference>
<name>A0AA42W9T9_9BURK</name>
<comment type="similarity">
    <text evidence="2 9">Belongs to the ABC-2 integral membrane protein family.</text>
</comment>
<evidence type="ECO:0000259" key="10">
    <source>
        <dbReference type="PROSITE" id="PS51012"/>
    </source>
</evidence>
<dbReference type="PROSITE" id="PS51012">
    <property type="entry name" value="ABC_TM2"/>
    <property type="match status" value="1"/>
</dbReference>
<evidence type="ECO:0000256" key="3">
    <source>
        <dbReference type="ARBA" id="ARBA00022448"/>
    </source>
</evidence>
<feature type="domain" description="ABC transmembrane type-2" evidence="10">
    <location>
        <begin position="18"/>
        <end position="241"/>
    </location>
</feature>
<feature type="transmembrane region" description="Helical" evidence="9">
    <location>
        <begin position="20"/>
        <end position="41"/>
    </location>
</feature>
<dbReference type="RefSeq" id="WP_280026145.1">
    <property type="nucleotide sequence ID" value="NZ_JAOCKG010000002.1"/>
</dbReference>
<dbReference type="InterPro" id="IPR047817">
    <property type="entry name" value="ABC2_TM_bact-type"/>
</dbReference>
<dbReference type="AlphaFoldDB" id="A0AA42W9T9"/>
<evidence type="ECO:0000313" key="11">
    <source>
        <dbReference type="EMBL" id="MDH2050037.1"/>
    </source>
</evidence>
<keyword evidence="5" id="KW-0997">Cell inner membrane</keyword>
<dbReference type="PANTHER" id="PTHR30413:SF8">
    <property type="entry name" value="TRANSPORT PERMEASE PROTEIN"/>
    <property type="match status" value="1"/>
</dbReference>
<feature type="transmembrane region" description="Helical" evidence="9">
    <location>
        <begin position="94"/>
        <end position="120"/>
    </location>
</feature>
<gene>
    <name evidence="11" type="ORF">N5K24_06505</name>
</gene>
<evidence type="ECO:0000256" key="8">
    <source>
        <dbReference type="ARBA" id="ARBA00023136"/>
    </source>
</evidence>
<feature type="transmembrane region" description="Helical" evidence="9">
    <location>
        <begin position="166"/>
        <end position="184"/>
    </location>
</feature>
<dbReference type="EMBL" id="JAOCKG010000002">
    <property type="protein sequence ID" value="MDH2050037.1"/>
    <property type="molecule type" value="Genomic_DNA"/>
</dbReference>
<organism evidence="11 12">
    <name type="scientific">Achromobacter marplatensis</name>
    <dbReference type="NCBI Taxonomy" id="470868"/>
    <lineage>
        <taxon>Bacteria</taxon>
        <taxon>Pseudomonadati</taxon>
        <taxon>Pseudomonadota</taxon>
        <taxon>Betaproteobacteria</taxon>
        <taxon>Burkholderiales</taxon>
        <taxon>Alcaligenaceae</taxon>
        <taxon>Achromobacter</taxon>
    </lineage>
</organism>
<feature type="transmembrane region" description="Helical" evidence="9">
    <location>
        <begin position="220"/>
        <end position="238"/>
    </location>
</feature>
<feature type="transmembrane region" description="Helical" evidence="9">
    <location>
        <begin position="132"/>
        <end position="154"/>
    </location>
</feature>
<evidence type="ECO:0000256" key="5">
    <source>
        <dbReference type="ARBA" id="ARBA00022519"/>
    </source>
</evidence>
<dbReference type="Pfam" id="PF01061">
    <property type="entry name" value="ABC2_membrane"/>
    <property type="match status" value="1"/>
</dbReference>
<keyword evidence="4 9" id="KW-1003">Cell membrane</keyword>
<evidence type="ECO:0000256" key="9">
    <source>
        <dbReference type="RuleBase" id="RU361157"/>
    </source>
</evidence>
<evidence type="ECO:0000256" key="1">
    <source>
        <dbReference type="ARBA" id="ARBA00004429"/>
    </source>
</evidence>
<evidence type="ECO:0000256" key="6">
    <source>
        <dbReference type="ARBA" id="ARBA00022692"/>
    </source>
</evidence>
<dbReference type="GO" id="GO:0015920">
    <property type="term" value="P:lipopolysaccharide transport"/>
    <property type="evidence" value="ECO:0007669"/>
    <property type="project" value="TreeGrafter"/>
</dbReference>
<dbReference type="InterPro" id="IPR013525">
    <property type="entry name" value="ABC2_TM"/>
</dbReference>
<keyword evidence="6 9" id="KW-0812">Transmembrane</keyword>
<comment type="subcellular location">
    <subcellularLocation>
        <location evidence="1 9">Cell inner membrane</location>
        <topology evidence="1 9">Multi-pass membrane protein</topology>
    </subcellularLocation>
</comment>
<accession>A0AA42W9T9</accession>
<evidence type="ECO:0000313" key="12">
    <source>
        <dbReference type="Proteomes" id="UP001161276"/>
    </source>
</evidence>
<evidence type="ECO:0000256" key="4">
    <source>
        <dbReference type="ARBA" id="ARBA00022475"/>
    </source>
</evidence>
<sequence>MFALILREMRTRLGDRRMGVFWVLFEPAAQVALMIYIFSAFRGGTLLGMDYPIYLLMGMIPFFLIRNIALGIMESVGANQGLFAYPNIKPFDTFVARLVVECAISSCVFILMLAVLGWFFGYHVQIAKPIQWFAWLVVGVILAFALGIVLCVVVKHFPNSKIFIRMSFMVVYILSGILYPIWVLPPDIFKILKLNPFFHIVDGLREAGIAYYPITAGISFQYPLSISLVLLFLALALYRSQRRELISI</sequence>
<dbReference type="InterPro" id="IPR000412">
    <property type="entry name" value="ABC_2_transport"/>
</dbReference>
<protein>
    <recommendedName>
        <fullName evidence="9">Transport permease protein</fullName>
    </recommendedName>
</protein>